<dbReference type="InterPro" id="IPR007318">
    <property type="entry name" value="Phopholipid_MeTrfase"/>
</dbReference>
<dbReference type="Proteomes" id="UP001232973">
    <property type="component" value="Unassembled WGS sequence"/>
</dbReference>
<keyword evidence="7" id="KW-1185">Reference proteome</keyword>
<dbReference type="InterPro" id="IPR052527">
    <property type="entry name" value="Metal_cation-efflux_comp"/>
</dbReference>
<accession>A0ABT9XM22</accession>
<dbReference type="Gene3D" id="1.20.120.1630">
    <property type="match status" value="1"/>
</dbReference>
<dbReference type="Pfam" id="PF04191">
    <property type="entry name" value="PEMT"/>
    <property type="match status" value="1"/>
</dbReference>
<keyword evidence="4 5" id="KW-0472">Membrane</keyword>
<gene>
    <name evidence="6" type="ORF">J2S03_003240</name>
</gene>
<dbReference type="PANTHER" id="PTHR43847">
    <property type="entry name" value="BLL3993 PROTEIN"/>
    <property type="match status" value="1"/>
</dbReference>
<dbReference type="PANTHER" id="PTHR43847:SF1">
    <property type="entry name" value="BLL3993 PROTEIN"/>
    <property type="match status" value="1"/>
</dbReference>
<evidence type="ECO:0000256" key="5">
    <source>
        <dbReference type="SAM" id="Phobius"/>
    </source>
</evidence>
<comment type="subcellular location">
    <subcellularLocation>
        <location evidence="1">Endomembrane system</location>
        <topology evidence="1">Multi-pass membrane protein</topology>
    </subcellularLocation>
</comment>
<organism evidence="6 7">
    <name type="scientific">Alicyclobacillus cycloheptanicus</name>
    <dbReference type="NCBI Taxonomy" id="1457"/>
    <lineage>
        <taxon>Bacteria</taxon>
        <taxon>Bacillati</taxon>
        <taxon>Bacillota</taxon>
        <taxon>Bacilli</taxon>
        <taxon>Bacillales</taxon>
        <taxon>Alicyclobacillaceae</taxon>
        <taxon>Alicyclobacillus</taxon>
    </lineage>
</organism>
<sequence>MNAYAYEGWLFWIMFYLWIALEIMFGMRARLLKRGQPKNEKNDRGSVILIVLGMYFLVAVSIILSMNRLGVVPDWMRYAGYALMIVGMVIRFSAIYQLGRFFSPVVSTVSDQEIVQTGFYRLIRHPAYTGGWITAVGIGLGLQTWLGTLVCGIGMLLAYIYRIHIEERVMIDHFGENYLSYMKATKRMFPGIW</sequence>
<reference evidence="6 7" key="1">
    <citation type="submission" date="2023-07" db="EMBL/GenBank/DDBJ databases">
        <title>Genomic Encyclopedia of Type Strains, Phase IV (KMG-IV): sequencing the most valuable type-strain genomes for metagenomic binning, comparative biology and taxonomic classification.</title>
        <authorList>
            <person name="Goeker M."/>
        </authorList>
    </citation>
    <scope>NUCLEOTIDE SEQUENCE [LARGE SCALE GENOMIC DNA]</scope>
    <source>
        <strain evidence="6 7">DSM 4006</strain>
    </source>
</reference>
<protein>
    <submittedName>
        <fullName evidence="6">Protein-S-isoprenylcysteine O-methyltransferase Ste14</fullName>
    </submittedName>
</protein>
<keyword evidence="3 5" id="KW-1133">Transmembrane helix</keyword>
<comment type="caution">
    <text evidence="6">The sequence shown here is derived from an EMBL/GenBank/DDBJ whole genome shotgun (WGS) entry which is preliminary data.</text>
</comment>
<feature type="transmembrane region" description="Helical" evidence="5">
    <location>
        <begin position="144"/>
        <end position="161"/>
    </location>
</feature>
<evidence type="ECO:0000256" key="1">
    <source>
        <dbReference type="ARBA" id="ARBA00004127"/>
    </source>
</evidence>
<evidence type="ECO:0000256" key="2">
    <source>
        <dbReference type="ARBA" id="ARBA00022692"/>
    </source>
</evidence>
<feature type="transmembrane region" description="Helical" evidence="5">
    <location>
        <begin position="78"/>
        <end position="98"/>
    </location>
</feature>
<feature type="transmembrane region" description="Helical" evidence="5">
    <location>
        <begin position="46"/>
        <end position="66"/>
    </location>
</feature>
<evidence type="ECO:0000313" key="6">
    <source>
        <dbReference type="EMBL" id="MDQ0191369.1"/>
    </source>
</evidence>
<evidence type="ECO:0000256" key="4">
    <source>
        <dbReference type="ARBA" id="ARBA00023136"/>
    </source>
</evidence>
<evidence type="ECO:0000256" key="3">
    <source>
        <dbReference type="ARBA" id="ARBA00022989"/>
    </source>
</evidence>
<feature type="transmembrane region" description="Helical" evidence="5">
    <location>
        <begin position="6"/>
        <end position="25"/>
    </location>
</feature>
<evidence type="ECO:0000313" key="7">
    <source>
        <dbReference type="Proteomes" id="UP001232973"/>
    </source>
</evidence>
<dbReference type="EMBL" id="JAUSTP010000040">
    <property type="protein sequence ID" value="MDQ0191369.1"/>
    <property type="molecule type" value="Genomic_DNA"/>
</dbReference>
<name>A0ABT9XM22_9BACL</name>
<proteinExistence type="predicted"/>
<dbReference type="RefSeq" id="WP_274457162.1">
    <property type="nucleotide sequence ID" value="NZ_CP067097.1"/>
</dbReference>
<keyword evidence="2 5" id="KW-0812">Transmembrane</keyword>